<evidence type="ECO:0000256" key="1">
    <source>
        <dbReference type="SAM" id="MobiDB-lite"/>
    </source>
</evidence>
<evidence type="ECO:0000313" key="2">
    <source>
        <dbReference type="EMBL" id="EEC78733.1"/>
    </source>
</evidence>
<gene>
    <name evidence="2" type="ORF">OsI_18933</name>
</gene>
<keyword evidence="3" id="KW-1185">Reference proteome</keyword>
<evidence type="ECO:0000313" key="3">
    <source>
        <dbReference type="Proteomes" id="UP000007015"/>
    </source>
</evidence>
<feature type="region of interest" description="Disordered" evidence="1">
    <location>
        <begin position="1"/>
        <end position="23"/>
    </location>
</feature>
<reference evidence="2 3" key="1">
    <citation type="journal article" date="2005" name="PLoS Biol.">
        <title>The genomes of Oryza sativa: a history of duplications.</title>
        <authorList>
            <person name="Yu J."/>
            <person name="Wang J."/>
            <person name="Lin W."/>
            <person name="Li S."/>
            <person name="Li H."/>
            <person name="Zhou J."/>
            <person name="Ni P."/>
            <person name="Dong W."/>
            <person name="Hu S."/>
            <person name="Zeng C."/>
            <person name="Zhang J."/>
            <person name="Zhang Y."/>
            <person name="Li R."/>
            <person name="Xu Z."/>
            <person name="Li S."/>
            <person name="Li X."/>
            <person name="Zheng H."/>
            <person name="Cong L."/>
            <person name="Lin L."/>
            <person name="Yin J."/>
            <person name="Geng J."/>
            <person name="Li G."/>
            <person name="Shi J."/>
            <person name="Liu J."/>
            <person name="Lv H."/>
            <person name="Li J."/>
            <person name="Wang J."/>
            <person name="Deng Y."/>
            <person name="Ran L."/>
            <person name="Shi X."/>
            <person name="Wang X."/>
            <person name="Wu Q."/>
            <person name="Li C."/>
            <person name="Ren X."/>
            <person name="Wang J."/>
            <person name="Wang X."/>
            <person name="Li D."/>
            <person name="Liu D."/>
            <person name="Zhang X."/>
            <person name="Ji Z."/>
            <person name="Zhao W."/>
            <person name="Sun Y."/>
            <person name="Zhang Z."/>
            <person name="Bao J."/>
            <person name="Han Y."/>
            <person name="Dong L."/>
            <person name="Ji J."/>
            <person name="Chen P."/>
            <person name="Wu S."/>
            <person name="Liu J."/>
            <person name="Xiao Y."/>
            <person name="Bu D."/>
            <person name="Tan J."/>
            <person name="Yang L."/>
            <person name="Ye C."/>
            <person name="Zhang J."/>
            <person name="Xu J."/>
            <person name="Zhou Y."/>
            <person name="Yu Y."/>
            <person name="Zhang B."/>
            <person name="Zhuang S."/>
            <person name="Wei H."/>
            <person name="Liu B."/>
            <person name="Lei M."/>
            <person name="Yu H."/>
            <person name="Li Y."/>
            <person name="Xu H."/>
            <person name="Wei S."/>
            <person name="He X."/>
            <person name="Fang L."/>
            <person name="Zhang Z."/>
            <person name="Zhang Y."/>
            <person name="Huang X."/>
            <person name="Su Z."/>
            <person name="Tong W."/>
            <person name="Li J."/>
            <person name="Tong Z."/>
            <person name="Li S."/>
            <person name="Ye J."/>
            <person name="Wang L."/>
            <person name="Fang L."/>
            <person name="Lei T."/>
            <person name="Chen C."/>
            <person name="Chen H."/>
            <person name="Xu Z."/>
            <person name="Li H."/>
            <person name="Huang H."/>
            <person name="Zhang F."/>
            <person name="Xu H."/>
            <person name="Li N."/>
            <person name="Zhao C."/>
            <person name="Li S."/>
            <person name="Dong L."/>
            <person name="Huang Y."/>
            <person name="Li L."/>
            <person name="Xi Y."/>
            <person name="Qi Q."/>
            <person name="Li W."/>
            <person name="Zhang B."/>
            <person name="Hu W."/>
            <person name="Zhang Y."/>
            <person name="Tian X."/>
            <person name="Jiao Y."/>
            <person name="Liang X."/>
            <person name="Jin J."/>
            <person name="Gao L."/>
            <person name="Zheng W."/>
            <person name="Hao B."/>
            <person name="Liu S."/>
            <person name="Wang W."/>
            <person name="Yuan L."/>
            <person name="Cao M."/>
            <person name="McDermott J."/>
            <person name="Samudrala R."/>
            <person name="Wang J."/>
            <person name="Wong G.K."/>
            <person name="Yang H."/>
        </authorList>
    </citation>
    <scope>NUCLEOTIDE SEQUENCE [LARGE SCALE GENOMIC DNA]</scope>
    <source>
        <strain evidence="3">cv. 93-11</strain>
    </source>
</reference>
<dbReference type="AlphaFoldDB" id="B8AZF8"/>
<protein>
    <submittedName>
        <fullName evidence="2">Uncharacterized protein</fullName>
    </submittedName>
</protein>
<dbReference type="Proteomes" id="UP000007015">
    <property type="component" value="Chromosome 5"/>
</dbReference>
<dbReference type="Gramene" id="BGIOSGA019383-TA">
    <property type="protein sequence ID" value="BGIOSGA019383-PA"/>
    <property type="gene ID" value="BGIOSGA019383"/>
</dbReference>
<accession>B8AZF8</accession>
<organism evidence="2 3">
    <name type="scientific">Oryza sativa subsp. indica</name>
    <name type="common">Rice</name>
    <dbReference type="NCBI Taxonomy" id="39946"/>
    <lineage>
        <taxon>Eukaryota</taxon>
        <taxon>Viridiplantae</taxon>
        <taxon>Streptophyta</taxon>
        <taxon>Embryophyta</taxon>
        <taxon>Tracheophyta</taxon>
        <taxon>Spermatophyta</taxon>
        <taxon>Magnoliopsida</taxon>
        <taxon>Liliopsida</taxon>
        <taxon>Poales</taxon>
        <taxon>Poaceae</taxon>
        <taxon>BOP clade</taxon>
        <taxon>Oryzoideae</taxon>
        <taxon>Oryzeae</taxon>
        <taxon>Oryzinae</taxon>
        <taxon>Oryza</taxon>
        <taxon>Oryza sativa</taxon>
    </lineage>
</organism>
<proteinExistence type="predicted"/>
<dbReference type="HOGENOM" id="CLU_2376591_0_0_1"/>
<sequence length="95" mass="10423">MQASLRTTVPQPSENTADGSSISRLVPRMTVDVNFSDVAGESEAGSNQGHSWTSLASWSHSKKSSDFLDSKSVPLCSYWKSRTSYWPSLNIIARN</sequence>
<dbReference type="STRING" id="39946.B8AZF8"/>
<name>B8AZF8_ORYSI</name>
<dbReference type="EMBL" id="CM000130">
    <property type="protein sequence ID" value="EEC78733.1"/>
    <property type="molecule type" value="Genomic_DNA"/>
</dbReference>